<comment type="caution">
    <text evidence="1">The sequence shown here is derived from an EMBL/GenBank/DDBJ whole genome shotgun (WGS) entry which is preliminary data.</text>
</comment>
<dbReference type="EMBL" id="JAHQCR010000046">
    <property type="protein sequence ID" value="MBU9721999.1"/>
    <property type="molecule type" value="Genomic_DNA"/>
</dbReference>
<dbReference type="Proteomes" id="UP000790580">
    <property type="component" value="Unassembled WGS sequence"/>
</dbReference>
<proteinExistence type="predicted"/>
<evidence type="ECO:0000313" key="1">
    <source>
        <dbReference type="EMBL" id="MBU9721999.1"/>
    </source>
</evidence>
<name>A0ABS6JTV7_9BACI</name>
<evidence type="ECO:0000313" key="2">
    <source>
        <dbReference type="Proteomes" id="UP000790580"/>
    </source>
</evidence>
<reference evidence="1 2" key="1">
    <citation type="submission" date="2021-06" db="EMBL/GenBank/DDBJ databases">
        <title>Bacillus sp. RD4P76, an endophyte from a halophyte.</title>
        <authorList>
            <person name="Sun J.-Q."/>
        </authorList>
    </citation>
    <scope>NUCLEOTIDE SEQUENCE [LARGE SCALE GENOMIC DNA]</scope>
    <source>
        <strain evidence="1 2">JCM 17098</strain>
    </source>
</reference>
<organism evidence="1 2">
    <name type="scientific">Evansella alkalicola</name>
    <dbReference type="NCBI Taxonomy" id="745819"/>
    <lineage>
        <taxon>Bacteria</taxon>
        <taxon>Bacillati</taxon>
        <taxon>Bacillota</taxon>
        <taxon>Bacilli</taxon>
        <taxon>Bacillales</taxon>
        <taxon>Bacillaceae</taxon>
        <taxon>Evansella</taxon>
    </lineage>
</organism>
<keyword evidence="2" id="KW-1185">Reference proteome</keyword>
<sequence length="110" mass="12961">MKMKKFEPNQGLIRYEKEKNENLIPDRRLIRYEKEKNENLIPDRRLIRYENGKNPNLIPDQGQVSVSKNAESKEAYSRLIANQSPIVNRPRTFVCYNIKNWNITGECHGG</sequence>
<protein>
    <submittedName>
        <fullName evidence="1">Uncharacterized protein</fullName>
    </submittedName>
</protein>
<accession>A0ABS6JTV7</accession>
<dbReference type="RefSeq" id="WP_216943350.1">
    <property type="nucleotide sequence ID" value="NZ_JAHQCR010000046.1"/>
</dbReference>
<gene>
    <name evidence="1" type="ORF">KS407_11190</name>
</gene>